<evidence type="ECO:0000313" key="3">
    <source>
        <dbReference type="WBParaSite" id="maker-unitig_31218-snap-gene-0.2-mRNA-1"/>
    </source>
</evidence>
<feature type="compositionally biased region" description="Basic and acidic residues" evidence="1">
    <location>
        <begin position="643"/>
        <end position="653"/>
    </location>
</feature>
<accession>A0A1I8FFM3</accession>
<proteinExistence type="predicted"/>
<keyword evidence="2" id="KW-1185">Reference proteome</keyword>
<dbReference type="AlphaFoldDB" id="A0A1I8FFM3"/>
<feature type="region of interest" description="Disordered" evidence="1">
    <location>
        <begin position="626"/>
        <end position="670"/>
    </location>
</feature>
<feature type="region of interest" description="Disordered" evidence="1">
    <location>
        <begin position="553"/>
        <end position="572"/>
    </location>
</feature>
<reference evidence="3" key="1">
    <citation type="submission" date="2016-11" db="UniProtKB">
        <authorList>
            <consortium name="WormBaseParasite"/>
        </authorList>
    </citation>
    <scope>IDENTIFICATION</scope>
</reference>
<evidence type="ECO:0000313" key="2">
    <source>
        <dbReference type="Proteomes" id="UP000095280"/>
    </source>
</evidence>
<sequence length="670" mass="70990">MMLDGPKQSNSSTADGADGALLLYLARTAQSSSCFRPDRSVGAAVSMQLRNELAGWLGPAPCDGGSAGGCAKFGCAAARPADRQATAGEAGCSVGGRPSAEKARCAPPEARGHGALLWPLECAWLLMERQAGQAEAEAPSAAGGCISATLLFEGQRPGPRRDGGCRPADSGPLPGCWRHPLTDVASEGDFRCGGIAADGCLLVGAVRAGLGQGDCLRRLRSAVRQTRAEEDDLHYRYEKSNYAKIYRNLPILAPAHKDSARAFFIDKRPPEVTQLRSCDRRCDNLRRPLNREQRKCLLATPSSLRTSSCSKAIPGTGKTTFLALWWRPQARSRWAPGSSYRPTRSSCCVDNILVGLLRIGQERRECTLRIRLAALPPELQSLQQQQREGSSARTSAGACAPWLICDFALIDEGREQAASSAACLGPLLRPVGQGGGRSCWSATRTSCPPMVLSRPRPSALGLGRSAAAAACSQGAVTARADVRPHGEQLPNQLLYNGELTGSPSPSSQLTLTGCDSPTSAARRLLDLSGCPSGPIGLKAASGLCQHRARLIRSRRSHAAPKQPLAGASKSGVLRGPCNPLEGVAGRQPCLRSCSAAGRRRQPADVGPKCALRAIKVDAAVRRRLRRPSRGSAVDWRRGQRQSDAVRRVRDKSLHPAIHGSPKKPAAGLLA</sequence>
<name>A0A1I8FFM3_9PLAT</name>
<dbReference type="Proteomes" id="UP000095280">
    <property type="component" value="Unplaced"/>
</dbReference>
<evidence type="ECO:0000256" key="1">
    <source>
        <dbReference type="SAM" id="MobiDB-lite"/>
    </source>
</evidence>
<organism evidence="2 3">
    <name type="scientific">Macrostomum lignano</name>
    <dbReference type="NCBI Taxonomy" id="282301"/>
    <lineage>
        <taxon>Eukaryota</taxon>
        <taxon>Metazoa</taxon>
        <taxon>Spiralia</taxon>
        <taxon>Lophotrochozoa</taxon>
        <taxon>Platyhelminthes</taxon>
        <taxon>Rhabditophora</taxon>
        <taxon>Macrostomorpha</taxon>
        <taxon>Macrostomida</taxon>
        <taxon>Macrostomidae</taxon>
        <taxon>Macrostomum</taxon>
    </lineage>
</organism>
<dbReference type="WBParaSite" id="maker-unitig_31218-snap-gene-0.2-mRNA-1">
    <property type="protein sequence ID" value="maker-unitig_31218-snap-gene-0.2-mRNA-1"/>
    <property type="gene ID" value="maker-unitig_31218-snap-gene-0.2"/>
</dbReference>
<protein>
    <submittedName>
        <fullName evidence="3">ANK_REP_REGION domain-containing protein</fullName>
    </submittedName>
</protein>